<feature type="transmembrane region" description="Helical" evidence="6">
    <location>
        <begin position="94"/>
        <end position="112"/>
    </location>
</feature>
<dbReference type="PANTHER" id="PTHR23291">
    <property type="entry name" value="BAX INHIBITOR-RELATED"/>
    <property type="match status" value="1"/>
</dbReference>
<dbReference type="EMBL" id="GGEC01011443">
    <property type="protein sequence ID" value="MBW91926.1"/>
    <property type="molecule type" value="Transcribed_RNA"/>
</dbReference>
<sequence>MYVSSLDGSLDLRNSSHFLAKFLRGFLGIQTMDAFASFFDSQSSPRNCWNYDSLKNLRQISPVVQTHLKQVYLTLCCAVLASAVGAYLHLLWNIGGLLTTLACMGSMAWLLSVPPYEEQKRFSLLMAAGFFEGASIGPLVDLAIEINPSLLITAFVGTAVAFGCFSAAAMLARRREYLYLGGLLSSGMSILLWLHFASSIFGGSAAIYKFELYLGLLVFVGYIVVDTQDIIEKAYFGDRDYVKHALNLFTDFVAVFVRILIIMLKNSAEKNEKKKKRRN</sequence>
<evidence type="ECO:0000256" key="6">
    <source>
        <dbReference type="RuleBase" id="RU004379"/>
    </source>
</evidence>
<keyword evidence="3 6" id="KW-0812">Transmembrane</keyword>
<accession>A0A2P2JEL5</accession>
<evidence type="ECO:0000256" key="5">
    <source>
        <dbReference type="ARBA" id="ARBA00023136"/>
    </source>
</evidence>
<evidence type="ECO:0000256" key="3">
    <source>
        <dbReference type="ARBA" id="ARBA00022692"/>
    </source>
</evidence>
<reference evidence="7" key="1">
    <citation type="submission" date="2018-02" db="EMBL/GenBank/DDBJ databases">
        <title>Rhizophora mucronata_Transcriptome.</title>
        <authorList>
            <person name="Meera S.P."/>
            <person name="Sreeshan A."/>
            <person name="Augustine A."/>
        </authorList>
    </citation>
    <scope>NUCLEOTIDE SEQUENCE</scope>
    <source>
        <tissue evidence="7">Leaf</tissue>
    </source>
</reference>
<feature type="transmembrane region" description="Helical" evidence="6">
    <location>
        <begin position="245"/>
        <end position="264"/>
    </location>
</feature>
<evidence type="ECO:0000256" key="2">
    <source>
        <dbReference type="ARBA" id="ARBA00010350"/>
    </source>
</evidence>
<evidence type="ECO:0000256" key="1">
    <source>
        <dbReference type="ARBA" id="ARBA00004141"/>
    </source>
</evidence>
<comment type="similarity">
    <text evidence="2 6">Belongs to the BI1 family.</text>
</comment>
<feature type="transmembrane region" description="Helical" evidence="6">
    <location>
        <begin position="150"/>
        <end position="171"/>
    </location>
</feature>
<evidence type="ECO:0000256" key="4">
    <source>
        <dbReference type="ARBA" id="ARBA00022989"/>
    </source>
</evidence>
<name>A0A2P2JEL5_RHIMU</name>
<feature type="transmembrane region" description="Helical" evidence="6">
    <location>
        <begin position="124"/>
        <end position="144"/>
    </location>
</feature>
<dbReference type="InterPro" id="IPR006214">
    <property type="entry name" value="Bax_inhibitor_1-related"/>
</dbReference>
<feature type="transmembrane region" description="Helical" evidence="6">
    <location>
        <begin position="207"/>
        <end position="225"/>
    </location>
</feature>
<proteinExistence type="inferred from homology"/>
<dbReference type="Pfam" id="PF01027">
    <property type="entry name" value="Bax1-I"/>
    <property type="match status" value="1"/>
</dbReference>
<keyword evidence="5 6" id="KW-0472">Membrane</keyword>
<protein>
    <submittedName>
        <fullName evidence="7">Uncharacterized protein MANES_02G044200</fullName>
    </submittedName>
</protein>
<comment type="subcellular location">
    <subcellularLocation>
        <location evidence="1">Membrane</location>
        <topology evidence="1">Multi-pass membrane protein</topology>
    </subcellularLocation>
</comment>
<keyword evidence="4 6" id="KW-1133">Transmembrane helix</keyword>
<dbReference type="AlphaFoldDB" id="A0A2P2JEL5"/>
<dbReference type="GO" id="GO:0016020">
    <property type="term" value="C:membrane"/>
    <property type="evidence" value="ECO:0007669"/>
    <property type="project" value="UniProtKB-SubCell"/>
</dbReference>
<dbReference type="CDD" id="cd10430">
    <property type="entry name" value="BI-1"/>
    <property type="match status" value="1"/>
</dbReference>
<organism evidence="7">
    <name type="scientific">Rhizophora mucronata</name>
    <name type="common">Asiatic mangrove</name>
    <dbReference type="NCBI Taxonomy" id="61149"/>
    <lineage>
        <taxon>Eukaryota</taxon>
        <taxon>Viridiplantae</taxon>
        <taxon>Streptophyta</taxon>
        <taxon>Embryophyta</taxon>
        <taxon>Tracheophyta</taxon>
        <taxon>Spermatophyta</taxon>
        <taxon>Magnoliopsida</taxon>
        <taxon>eudicotyledons</taxon>
        <taxon>Gunneridae</taxon>
        <taxon>Pentapetalae</taxon>
        <taxon>rosids</taxon>
        <taxon>fabids</taxon>
        <taxon>Malpighiales</taxon>
        <taxon>Rhizophoraceae</taxon>
        <taxon>Rhizophora</taxon>
    </lineage>
</organism>
<evidence type="ECO:0000313" key="7">
    <source>
        <dbReference type="EMBL" id="MBW91926.1"/>
    </source>
</evidence>
<dbReference type="PANTHER" id="PTHR23291:SF32">
    <property type="entry name" value="BAX INHIBITOR 1"/>
    <property type="match status" value="1"/>
</dbReference>
<feature type="transmembrane region" description="Helical" evidence="6">
    <location>
        <begin position="178"/>
        <end position="201"/>
    </location>
</feature>